<accession>A0A834UFF8</accession>
<sequence>MLEQSVTSRNDVTHEIANEKSSPDTSVSGQESSKVESRTFPKVGTRSVSKISREERKARDRSDERKRRNGEK</sequence>
<feature type="compositionally biased region" description="Basic and acidic residues" evidence="1">
    <location>
        <begin position="11"/>
        <end position="22"/>
    </location>
</feature>
<gene>
    <name evidence="2" type="ORF">H0235_000052</name>
</gene>
<feature type="region of interest" description="Disordered" evidence="1">
    <location>
        <begin position="1"/>
        <end position="72"/>
    </location>
</feature>
<feature type="compositionally biased region" description="Basic and acidic residues" evidence="1">
    <location>
        <begin position="51"/>
        <end position="72"/>
    </location>
</feature>
<evidence type="ECO:0000313" key="2">
    <source>
        <dbReference type="EMBL" id="KAF7437661.1"/>
    </source>
</evidence>
<reference evidence="2" key="1">
    <citation type="journal article" date="2020" name="G3 (Bethesda)">
        <title>High-Quality Assemblies for Three Invasive Social Wasps from the &lt;i&gt;Vespula&lt;/i&gt; Genus.</title>
        <authorList>
            <person name="Harrop T.W.R."/>
            <person name="Guhlin J."/>
            <person name="McLaughlin G.M."/>
            <person name="Permina E."/>
            <person name="Stockwell P."/>
            <person name="Gilligan J."/>
            <person name="Le Lec M.F."/>
            <person name="Gruber M.A.M."/>
            <person name="Quinn O."/>
            <person name="Lovegrove M."/>
            <person name="Duncan E.J."/>
            <person name="Remnant E.J."/>
            <person name="Van Eeckhoven J."/>
            <person name="Graham B."/>
            <person name="Knapp R.A."/>
            <person name="Langford K.W."/>
            <person name="Kronenberg Z."/>
            <person name="Press M.O."/>
            <person name="Eacker S.M."/>
            <person name="Wilson-Rankin E.E."/>
            <person name="Purcell J."/>
            <person name="Lester P.J."/>
            <person name="Dearden P.K."/>
        </authorList>
    </citation>
    <scope>NUCLEOTIDE SEQUENCE</scope>
    <source>
        <strain evidence="2">Volc-1</strain>
    </source>
</reference>
<evidence type="ECO:0000313" key="3">
    <source>
        <dbReference type="Proteomes" id="UP000600918"/>
    </source>
</evidence>
<comment type="caution">
    <text evidence="2">The sequence shown here is derived from an EMBL/GenBank/DDBJ whole genome shotgun (WGS) entry which is preliminary data.</text>
</comment>
<feature type="compositionally biased region" description="Polar residues" evidence="1">
    <location>
        <begin position="1"/>
        <end position="10"/>
    </location>
</feature>
<proteinExistence type="predicted"/>
<evidence type="ECO:0000256" key="1">
    <source>
        <dbReference type="SAM" id="MobiDB-lite"/>
    </source>
</evidence>
<keyword evidence="3" id="KW-1185">Reference proteome</keyword>
<dbReference type="AlphaFoldDB" id="A0A834UFF8"/>
<name>A0A834UFF8_VESPE</name>
<dbReference type="Proteomes" id="UP000600918">
    <property type="component" value="Unassembled WGS sequence"/>
</dbReference>
<protein>
    <submittedName>
        <fullName evidence="2">Uncharacterized protein</fullName>
    </submittedName>
</protein>
<feature type="compositionally biased region" description="Polar residues" evidence="1">
    <location>
        <begin position="23"/>
        <end position="32"/>
    </location>
</feature>
<organism evidence="2 3">
    <name type="scientific">Vespula pensylvanica</name>
    <name type="common">Western yellow jacket</name>
    <name type="synonym">Wasp</name>
    <dbReference type="NCBI Taxonomy" id="30213"/>
    <lineage>
        <taxon>Eukaryota</taxon>
        <taxon>Metazoa</taxon>
        <taxon>Ecdysozoa</taxon>
        <taxon>Arthropoda</taxon>
        <taxon>Hexapoda</taxon>
        <taxon>Insecta</taxon>
        <taxon>Pterygota</taxon>
        <taxon>Neoptera</taxon>
        <taxon>Endopterygota</taxon>
        <taxon>Hymenoptera</taxon>
        <taxon>Apocrita</taxon>
        <taxon>Aculeata</taxon>
        <taxon>Vespoidea</taxon>
        <taxon>Vespidae</taxon>
        <taxon>Vespinae</taxon>
        <taxon>Vespula</taxon>
    </lineage>
</organism>
<dbReference type="EMBL" id="JACSDY010000001">
    <property type="protein sequence ID" value="KAF7437661.1"/>
    <property type="molecule type" value="Genomic_DNA"/>
</dbReference>